<evidence type="ECO:0000256" key="4">
    <source>
        <dbReference type="ARBA" id="ARBA00023136"/>
    </source>
</evidence>
<feature type="transmembrane region" description="Helical" evidence="6">
    <location>
        <begin position="20"/>
        <end position="40"/>
    </location>
</feature>
<dbReference type="PRINTS" id="PR00237">
    <property type="entry name" value="GPCRRHODOPSN"/>
</dbReference>
<keyword evidence="5" id="KW-0297">G-protein coupled receptor</keyword>
<dbReference type="Proteomes" id="UP000046393">
    <property type="component" value="Unplaced"/>
</dbReference>
<evidence type="ECO:0000256" key="1">
    <source>
        <dbReference type="ARBA" id="ARBA00004370"/>
    </source>
</evidence>
<name>A0A0N5A9L9_9BILA</name>
<evidence type="ECO:0000256" key="3">
    <source>
        <dbReference type="ARBA" id="ARBA00022989"/>
    </source>
</evidence>
<feature type="domain" description="G-protein coupled receptors family 1 profile" evidence="7">
    <location>
        <begin position="32"/>
        <end position="314"/>
    </location>
</feature>
<feature type="transmembrane region" description="Helical" evidence="6">
    <location>
        <begin position="208"/>
        <end position="229"/>
    </location>
</feature>
<dbReference type="AlphaFoldDB" id="A0A0N5A9L9"/>
<accession>A0A0N5A9L9</accession>
<keyword evidence="2 5" id="KW-0812">Transmembrane</keyword>
<feature type="transmembrane region" description="Helical" evidence="6">
    <location>
        <begin position="257"/>
        <end position="282"/>
    </location>
</feature>
<proteinExistence type="inferred from homology"/>
<keyword evidence="3 6" id="KW-1133">Transmembrane helix</keyword>
<keyword evidence="4 6" id="KW-0472">Membrane</keyword>
<evidence type="ECO:0000259" key="7">
    <source>
        <dbReference type="PROSITE" id="PS50262"/>
    </source>
</evidence>
<feature type="transmembrane region" description="Helical" evidence="6">
    <location>
        <begin position="136"/>
        <end position="154"/>
    </location>
</feature>
<feature type="transmembrane region" description="Helical" evidence="6">
    <location>
        <begin position="52"/>
        <end position="75"/>
    </location>
</feature>
<evidence type="ECO:0000313" key="9">
    <source>
        <dbReference type="WBParaSite" id="SMUV_0000080001-mRNA-1"/>
    </source>
</evidence>
<organism evidence="8 9">
    <name type="scientific">Syphacia muris</name>
    <dbReference type="NCBI Taxonomy" id="451379"/>
    <lineage>
        <taxon>Eukaryota</taxon>
        <taxon>Metazoa</taxon>
        <taxon>Ecdysozoa</taxon>
        <taxon>Nematoda</taxon>
        <taxon>Chromadorea</taxon>
        <taxon>Rhabditida</taxon>
        <taxon>Spirurina</taxon>
        <taxon>Oxyuridomorpha</taxon>
        <taxon>Oxyuroidea</taxon>
        <taxon>Oxyuridae</taxon>
        <taxon>Syphacia</taxon>
    </lineage>
</organism>
<dbReference type="GO" id="GO:0016020">
    <property type="term" value="C:membrane"/>
    <property type="evidence" value="ECO:0007669"/>
    <property type="project" value="UniProtKB-SubCell"/>
</dbReference>
<dbReference type="Pfam" id="PF10324">
    <property type="entry name" value="7TM_GPCR_Srw"/>
    <property type="match status" value="1"/>
</dbReference>
<dbReference type="PROSITE" id="PS51257">
    <property type="entry name" value="PROKAR_LIPOPROTEIN"/>
    <property type="match status" value="1"/>
</dbReference>
<feature type="transmembrane region" description="Helical" evidence="6">
    <location>
        <begin position="95"/>
        <end position="115"/>
    </location>
</feature>
<reference evidence="9" key="1">
    <citation type="submission" date="2017-02" db="UniProtKB">
        <authorList>
            <consortium name="WormBaseParasite"/>
        </authorList>
    </citation>
    <scope>IDENTIFICATION</scope>
</reference>
<protein>
    <submittedName>
        <fullName evidence="9">G_PROTEIN_RECEP_F1_2 domain-containing protein</fullName>
    </submittedName>
</protein>
<dbReference type="PANTHER" id="PTHR46895:SF6">
    <property type="entry name" value="G-PROTEIN COUPLED RECEPTORS FAMILY 1 PROFILE DOMAIN-CONTAINING PROTEIN"/>
    <property type="match status" value="1"/>
</dbReference>
<dbReference type="InterPro" id="IPR017452">
    <property type="entry name" value="GPCR_Rhodpsn_7TM"/>
</dbReference>
<dbReference type="PANTHER" id="PTHR46895">
    <property type="entry name" value="PROTEIN CBG20548-RELATED"/>
    <property type="match status" value="1"/>
</dbReference>
<evidence type="ECO:0000313" key="8">
    <source>
        <dbReference type="Proteomes" id="UP000046393"/>
    </source>
</evidence>
<comment type="similarity">
    <text evidence="5">Belongs to the G-protein coupled receptor 1 family.</text>
</comment>
<keyword evidence="5" id="KW-0807">Transducer</keyword>
<sequence length="362" mass="41460">MAINFIKNISNLKFNSLLRYVFPVQFVLGCTGNLLILWVIECDNFKNRANDMLAAVSFADLLFMVLMLPHSLATFKYLDTSLTYRLLYLPIKQHLAALANWMSAAAIWFILAVSVERFLVIRSPLRSRKYWKKTTKYSLIISIFVITGVLTSYHHCAYDCEIFFTCNGKQLFQACYPAAEENHPVSWMNGNIIHTSALKRHLIRISTLGNAIMIVFIPIVLVVILNVLLIRQLHINDQTALLCSETKLHRNKYRVTITVIAIGFCLSLTQGPSAVIVLWELIGGFTNKSAKFVTIFSITNSLVVCGKMTNFLLFCVFSTHFRRKFITLIWRKFFNVSLQQRIFSGIHKAAMTTDIRLLHDYP</sequence>
<evidence type="ECO:0000256" key="5">
    <source>
        <dbReference type="RuleBase" id="RU000688"/>
    </source>
</evidence>
<dbReference type="PROSITE" id="PS00237">
    <property type="entry name" value="G_PROTEIN_RECEP_F1_1"/>
    <property type="match status" value="1"/>
</dbReference>
<dbReference type="GO" id="GO:0008528">
    <property type="term" value="F:G protein-coupled peptide receptor activity"/>
    <property type="evidence" value="ECO:0007669"/>
    <property type="project" value="InterPro"/>
</dbReference>
<dbReference type="Gene3D" id="1.20.1070.10">
    <property type="entry name" value="Rhodopsin 7-helix transmembrane proteins"/>
    <property type="match status" value="1"/>
</dbReference>
<dbReference type="InterPro" id="IPR000276">
    <property type="entry name" value="GPCR_Rhodpsn"/>
</dbReference>
<dbReference type="PROSITE" id="PS50262">
    <property type="entry name" value="G_PROTEIN_RECEP_F1_2"/>
    <property type="match status" value="1"/>
</dbReference>
<evidence type="ECO:0000256" key="2">
    <source>
        <dbReference type="ARBA" id="ARBA00022692"/>
    </source>
</evidence>
<evidence type="ECO:0000256" key="6">
    <source>
        <dbReference type="SAM" id="Phobius"/>
    </source>
</evidence>
<dbReference type="CDD" id="cd14978">
    <property type="entry name" value="7tmA_FMRFamide_R-like"/>
    <property type="match status" value="1"/>
</dbReference>
<keyword evidence="5" id="KW-0675">Receptor</keyword>
<feature type="transmembrane region" description="Helical" evidence="6">
    <location>
        <begin position="294"/>
        <end position="317"/>
    </location>
</feature>
<dbReference type="InterPro" id="IPR019427">
    <property type="entry name" value="7TM_GPCR_serpentine_rcpt_Srw"/>
</dbReference>
<comment type="subcellular location">
    <subcellularLocation>
        <location evidence="1">Membrane</location>
    </subcellularLocation>
</comment>
<dbReference type="SUPFAM" id="SSF81321">
    <property type="entry name" value="Family A G protein-coupled receptor-like"/>
    <property type="match status" value="1"/>
</dbReference>
<keyword evidence="8" id="KW-1185">Reference proteome</keyword>
<dbReference type="WBParaSite" id="SMUV_0000080001-mRNA-1">
    <property type="protein sequence ID" value="SMUV_0000080001-mRNA-1"/>
    <property type="gene ID" value="SMUV_0000080001"/>
</dbReference>